<accession>A0A4R8DXL7</accession>
<dbReference type="RefSeq" id="WP_133994596.1">
    <property type="nucleotide sequence ID" value="NZ_SODV01000001.1"/>
</dbReference>
<evidence type="ECO:0000313" key="3">
    <source>
        <dbReference type="Proteomes" id="UP000294498"/>
    </source>
</evidence>
<organism evidence="2 3">
    <name type="scientific">Dinghuibacter silviterrae</name>
    <dbReference type="NCBI Taxonomy" id="1539049"/>
    <lineage>
        <taxon>Bacteria</taxon>
        <taxon>Pseudomonadati</taxon>
        <taxon>Bacteroidota</taxon>
        <taxon>Chitinophagia</taxon>
        <taxon>Chitinophagales</taxon>
        <taxon>Chitinophagaceae</taxon>
        <taxon>Dinghuibacter</taxon>
    </lineage>
</organism>
<dbReference type="OrthoDB" id="893991at2"/>
<protein>
    <submittedName>
        <fullName evidence="2">Uncharacterized protein</fullName>
    </submittedName>
</protein>
<name>A0A4R8DXL7_9BACT</name>
<keyword evidence="3" id="KW-1185">Reference proteome</keyword>
<dbReference type="Proteomes" id="UP000294498">
    <property type="component" value="Unassembled WGS sequence"/>
</dbReference>
<comment type="caution">
    <text evidence="2">The sequence shown here is derived from an EMBL/GenBank/DDBJ whole genome shotgun (WGS) entry which is preliminary data.</text>
</comment>
<feature type="coiled-coil region" evidence="1">
    <location>
        <begin position="11"/>
        <end position="56"/>
    </location>
</feature>
<dbReference type="EMBL" id="SODV01000001">
    <property type="protein sequence ID" value="TDX01961.1"/>
    <property type="molecule type" value="Genomic_DNA"/>
</dbReference>
<sequence length="101" mass="12252">MNTTIRESIALQNIQERLEDILQHVEGENRARQLLIDQQRREIQQLNGKLADCRRHNEGQQQLINKLLNDISQHQLDIDWYRRTYEKRTFLGVIKEKLFRK</sequence>
<gene>
    <name evidence="2" type="ORF">EDB95_3008</name>
</gene>
<evidence type="ECO:0000313" key="2">
    <source>
        <dbReference type="EMBL" id="TDX01961.1"/>
    </source>
</evidence>
<proteinExistence type="predicted"/>
<evidence type="ECO:0000256" key="1">
    <source>
        <dbReference type="SAM" id="Coils"/>
    </source>
</evidence>
<dbReference type="AlphaFoldDB" id="A0A4R8DXL7"/>
<keyword evidence="1" id="KW-0175">Coiled coil</keyword>
<reference evidence="2 3" key="1">
    <citation type="submission" date="2019-03" db="EMBL/GenBank/DDBJ databases">
        <title>Genomic Encyclopedia of Type Strains, Phase IV (KMG-IV): sequencing the most valuable type-strain genomes for metagenomic binning, comparative biology and taxonomic classification.</title>
        <authorList>
            <person name="Goeker M."/>
        </authorList>
    </citation>
    <scope>NUCLEOTIDE SEQUENCE [LARGE SCALE GENOMIC DNA]</scope>
    <source>
        <strain evidence="2 3">DSM 100059</strain>
    </source>
</reference>